<dbReference type="SUPFAM" id="SSF56104">
    <property type="entry name" value="SAICAR synthase-like"/>
    <property type="match status" value="1"/>
</dbReference>
<comment type="pathway">
    <text evidence="1">Purine metabolism; IMP biosynthesis via de novo pathway; 5-amino-1-(5-phospho-D-ribosyl)imidazole-4-carboxamide from 5-amino-1-(5-phospho-D-ribosyl)imidazole-4-carboxylate: step 1/2.</text>
</comment>
<keyword evidence="3" id="KW-0436">Ligase</keyword>
<evidence type="ECO:0000259" key="8">
    <source>
        <dbReference type="Pfam" id="PF01259"/>
    </source>
</evidence>
<dbReference type="GO" id="GO:0005524">
    <property type="term" value="F:ATP binding"/>
    <property type="evidence" value="ECO:0007669"/>
    <property type="project" value="UniProtKB-KW"/>
</dbReference>
<reference evidence="9" key="1">
    <citation type="submission" date="2023-05" db="EMBL/GenBank/DDBJ databases">
        <title>Cataloging the Phylogenetic Diversity of Human Bladder Bacteria.</title>
        <authorList>
            <person name="Du J."/>
        </authorList>
    </citation>
    <scope>NUCLEOTIDE SEQUENCE</scope>
    <source>
        <strain evidence="9">UMB1231</strain>
    </source>
</reference>
<evidence type="ECO:0000256" key="4">
    <source>
        <dbReference type="ARBA" id="ARBA00022741"/>
    </source>
</evidence>
<comment type="catalytic activity">
    <reaction evidence="7">
        <text>5-amino-1-(5-phospho-D-ribosyl)imidazole-4-carboxylate + L-aspartate + ATP = (2S)-2-[5-amino-1-(5-phospho-beta-D-ribosyl)imidazole-4-carboxamido]succinate + ADP + phosphate + 2 H(+)</text>
        <dbReference type="Rhea" id="RHEA:22628"/>
        <dbReference type="ChEBI" id="CHEBI:15378"/>
        <dbReference type="ChEBI" id="CHEBI:29991"/>
        <dbReference type="ChEBI" id="CHEBI:30616"/>
        <dbReference type="ChEBI" id="CHEBI:43474"/>
        <dbReference type="ChEBI" id="CHEBI:58443"/>
        <dbReference type="ChEBI" id="CHEBI:77657"/>
        <dbReference type="ChEBI" id="CHEBI:456216"/>
        <dbReference type="EC" id="6.3.2.6"/>
    </reaction>
</comment>
<evidence type="ECO:0000256" key="2">
    <source>
        <dbReference type="ARBA" id="ARBA00012217"/>
    </source>
</evidence>
<dbReference type="RefSeq" id="WP_285065550.1">
    <property type="nucleotide sequence ID" value="NZ_CP138857.1"/>
</dbReference>
<dbReference type="PANTHER" id="PTHR43599:SF3">
    <property type="entry name" value="SI:DKEY-6E2.2"/>
    <property type="match status" value="1"/>
</dbReference>
<dbReference type="Proteomes" id="UP001229251">
    <property type="component" value="Unassembled WGS sequence"/>
</dbReference>
<proteinExistence type="predicted"/>
<organism evidence="9 10">
    <name type="scientific">Facklamia hominis</name>
    <dbReference type="NCBI Taxonomy" id="178214"/>
    <lineage>
        <taxon>Bacteria</taxon>
        <taxon>Bacillati</taxon>
        <taxon>Bacillota</taxon>
        <taxon>Bacilli</taxon>
        <taxon>Lactobacillales</taxon>
        <taxon>Aerococcaceae</taxon>
        <taxon>Facklamia</taxon>
    </lineage>
</organism>
<feature type="domain" description="SAICAR synthetase/ADE2 N-terminal" evidence="8">
    <location>
        <begin position="4"/>
        <end position="214"/>
    </location>
</feature>
<evidence type="ECO:0000256" key="7">
    <source>
        <dbReference type="ARBA" id="ARBA00048475"/>
    </source>
</evidence>
<dbReference type="InterPro" id="IPR028923">
    <property type="entry name" value="SAICAR_synt/ADE2_N"/>
</dbReference>
<evidence type="ECO:0000256" key="1">
    <source>
        <dbReference type="ARBA" id="ARBA00004672"/>
    </source>
</evidence>
<evidence type="ECO:0000313" key="9">
    <source>
        <dbReference type="EMBL" id="MDK7187042.1"/>
    </source>
</evidence>
<evidence type="ECO:0000256" key="5">
    <source>
        <dbReference type="ARBA" id="ARBA00022755"/>
    </source>
</evidence>
<dbReference type="InterPro" id="IPR050089">
    <property type="entry name" value="SAICAR_synthetase"/>
</dbReference>
<keyword evidence="6" id="KW-0067">ATP-binding</keyword>
<dbReference type="PANTHER" id="PTHR43599">
    <property type="entry name" value="MULTIFUNCTIONAL PROTEIN ADE2"/>
    <property type="match status" value="1"/>
</dbReference>
<keyword evidence="4" id="KW-0547">Nucleotide-binding</keyword>
<dbReference type="AlphaFoldDB" id="A0AAJ1Q3N9"/>
<dbReference type="Gene3D" id="3.30.200.20">
    <property type="entry name" value="Phosphorylase Kinase, domain 1"/>
    <property type="match status" value="1"/>
</dbReference>
<comment type="caution">
    <text evidence="9">The sequence shown here is derived from an EMBL/GenBank/DDBJ whole genome shotgun (WGS) entry which is preliminary data.</text>
</comment>
<gene>
    <name evidence="9" type="ORF">QP433_03520</name>
</gene>
<name>A0AAJ1Q3N9_9LACT</name>
<protein>
    <recommendedName>
        <fullName evidence="2">phosphoribosylaminoimidazolesuccinocarboxamide synthase</fullName>
        <ecNumber evidence="2">6.3.2.6</ecNumber>
    </recommendedName>
</protein>
<dbReference type="GO" id="GO:0004639">
    <property type="term" value="F:phosphoribosylaminoimidazolesuccinocarboxamide synthase activity"/>
    <property type="evidence" value="ECO:0007669"/>
    <property type="project" value="UniProtKB-EC"/>
</dbReference>
<dbReference type="Gene3D" id="3.30.470.20">
    <property type="entry name" value="ATP-grasp fold, B domain"/>
    <property type="match status" value="1"/>
</dbReference>
<sequence>MKRIYQGKTKDVYELDASTYRLQFKDDVTGRDGVFDPGANEVGLTMDGIGRKNLELSVFFFEKLKAMQLPTHYLSADLSKNTMDVTPVKAFGDGLEVITRYRAVGSFYRRYGKYIEEGAPLDQLIEITLKDDQRQDPLINEQALIALKLLTQAQYDEIIALNRQIADVIRKELLDHDLELYDLKLEFGLDSQGKILLIDEISGGNMRVYRSATSEYVEPMELVELITQ</sequence>
<evidence type="ECO:0000256" key="3">
    <source>
        <dbReference type="ARBA" id="ARBA00022598"/>
    </source>
</evidence>
<accession>A0AAJ1Q3N9</accession>
<dbReference type="Pfam" id="PF01259">
    <property type="entry name" value="SAICAR_synt"/>
    <property type="match status" value="1"/>
</dbReference>
<keyword evidence="5" id="KW-0658">Purine biosynthesis</keyword>
<dbReference type="EC" id="6.3.2.6" evidence="2"/>
<dbReference type="GO" id="GO:0006164">
    <property type="term" value="P:purine nucleotide biosynthetic process"/>
    <property type="evidence" value="ECO:0007669"/>
    <property type="project" value="UniProtKB-KW"/>
</dbReference>
<dbReference type="EMBL" id="JASOOE010000005">
    <property type="protein sequence ID" value="MDK7187042.1"/>
    <property type="molecule type" value="Genomic_DNA"/>
</dbReference>
<evidence type="ECO:0000313" key="10">
    <source>
        <dbReference type="Proteomes" id="UP001229251"/>
    </source>
</evidence>
<evidence type="ECO:0000256" key="6">
    <source>
        <dbReference type="ARBA" id="ARBA00022840"/>
    </source>
</evidence>